<organism evidence="1 2">
    <name type="scientific">Candidatus Nomurabacteria bacterium CG1_02_43_90</name>
    <dbReference type="NCBI Taxonomy" id="1805281"/>
    <lineage>
        <taxon>Bacteria</taxon>
        <taxon>Candidatus Nomuraibacteriota</taxon>
    </lineage>
</organism>
<dbReference type="Proteomes" id="UP000181992">
    <property type="component" value="Unassembled WGS sequence"/>
</dbReference>
<comment type="caution">
    <text evidence="1">The sequence shown here is derived from an EMBL/GenBank/DDBJ whole genome shotgun (WGS) entry which is preliminary data.</text>
</comment>
<gene>
    <name evidence="1" type="ORF">AUJ77_02240</name>
</gene>
<dbReference type="STRING" id="1805281.AUJ77_02240"/>
<evidence type="ECO:0000313" key="2">
    <source>
        <dbReference type="Proteomes" id="UP000181992"/>
    </source>
</evidence>
<dbReference type="InterPro" id="IPR043025">
    <property type="entry name" value="DRP_PD-(D/E)XK_dom"/>
</dbReference>
<protein>
    <submittedName>
        <fullName evidence="1">Uncharacterized protein</fullName>
    </submittedName>
</protein>
<proteinExistence type="predicted"/>
<accession>A0A1J4V743</accession>
<sequence length="63" mass="7056">MSKNKESGDDGEKEVCDFVPCPNCGKKLMLLPPNYPLYDVQCTGCSFRAQVKTNNTRPKAQIF</sequence>
<name>A0A1J4V743_9BACT</name>
<dbReference type="EMBL" id="MNVN01000015">
    <property type="protein sequence ID" value="OIO30605.1"/>
    <property type="molecule type" value="Genomic_DNA"/>
</dbReference>
<dbReference type="AlphaFoldDB" id="A0A1J4V743"/>
<dbReference type="Gene3D" id="3.40.210.30">
    <property type="entry name" value="Dam replacing family, catalytic PD-(D/E)XK domain"/>
    <property type="match status" value="1"/>
</dbReference>
<reference evidence="1 2" key="1">
    <citation type="journal article" date="2016" name="Environ. Microbiol.">
        <title>Genomic resolution of a cold subsurface aquifer community provides metabolic insights for novel microbes adapted to high CO concentrations.</title>
        <authorList>
            <person name="Probst A.J."/>
            <person name="Castelle C.J."/>
            <person name="Singh A."/>
            <person name="Brown C.T."/>
            <person name="Anantharaman K."/>
            <person name="Sharon I."/>
            <person name="Hug L.A."/>
            <person name="Burstein D."/>
            <person name="Emerson J.B."/>
            <person name="Thomas B.C."/>
            <person name="Banfield J.F."/>
        </authorList>
    </citation>
    <scope>NUCLEOTIDE SEQUENCE [LARGE SCALE GENOMIC DNA]</scope>
    <source>
        <strain evidence="1">CG1_02_43_90</strain>
    </source>
</reference>
<evidence type="ECO:0000313" key="1">
    <source>
        <dbReference type="EMBL" id="OIO30605.1"/>
    </source>
</evidence>